<evidence type="ECO:0000256" key="4">
    <source>
        <dbReference type="ARBA" id="ARBA00022840"/>
    </source>
</evidence>
<dbReference type="Gene3D" id="3.40.50.300">
    <property type="entry name" value="P-loop containing nucleotide triphosphate hydrolases"/>
    <property type="match status" value="2"/>
</dbReference>
<feature type="domain" description="UvrD-like helicase ATP-binding" evidence="7">
    <location>
        <begin position="121"/>
        <end position="408"/>
    </location>
</feature>
<dbReference type="PANTHER" id="PTHR11070:SF2">
    <property type="entry name" value="ATP-DEPENDENT DNA HELICASE SRS2"/>
    <property type="match status" value="1"/>
</dbReference>
<keyword evidence="2 6" id="KW-0378">Hydrolase</keyword>
<evidence type="ECO:0000256" key="2">
    <source>
        <dbReference type="ARBA" id="ARBA00022801"/>
    </source>
</evidence>
<comment type="caution">
    <text evidence="8">The sequence shown here is derived from an EMBL/GenBank/DDBJ whole genome shotgun (WGS) entry which is preliminary data.</text>
</comment>
<dbReference type="GO" id="GO:0043138">
    <property type="term" value="F:3'-5' DNA helicase activity"/>
    <property type="evidence" value="ECO:0007669"/>
    <property type="project" value="TreeGrafter"/>
</dbReference>
<dbReference type="PROSITE" id="PS51198">
    <property type="entry name" value="UVRD_HELICASE_ATP_BIND"/>
    <property type="match status" value="1"/>
</dbReference>
<dbReference type="Pfam" id="PF13538">
    <property type="entry name" value="UvrD_C_2"/>
    <property type="match status" value="1"/>
</dbReference>
<dbReference type="PANTHER" id="PTHR11070">
    <property type="entry name" value="UVRD / RECB / PCRA DNA HELICASE FAMILY MEMBER"/>
    <property type="match status" value="1"/>
</dbReference>
<organism evidence="8 9">
    <name type="scientific">Dendronalium phyllosphericum CENA369</name>
    <dbReference type="NCBI Taxonomy" id="1725256"/>
    <lineage>
        <taxon>Bacteria</taxon>
        <taxon>Bacillati</taxon>
        <taxon>Cyanobacteriota</taxon>
        <taxon>Cyanophyceae</taxon>
        <taxon>Nostocales</taxon>
        <taxon>Nostocaceae</taxon>
        <taxon>Dendronalium</taxon>
        <taxon>Dendronalium phyllosphericum</taxon>
    </lineage>
</organism>
<dbReference type="AlphaFoldDB" id="A0A8J7IG85"/>
<feature type="binding site" evidence="6">
    <location>
        <begin position="142"/>
        <end position="149"/>
    </location>
    <ligand>
        <name>ATP</name>
        <dbReference type="ChEBI" id="CHEBI:30616"/>
    </ligand>
</feature>
<keyword evidence="1 6" id="KW-0547">Nucleotide-binding</keyword>
<name>A0A8J7IG85_9NOST</name>
<keyword evidence="9" id="KW-1185">Reference proteome</keyword>
<keyword evidence="4 6" id="KW-0067">ATP-binding</keyword>
<dbReference type="Pfam" id="PF00580">
    <property type="entry name" value="UvrD-helicase"/>
    <property type="match status" value="1"/>
</dbReference>
<dbReference type="GO" id="GO:0005524">
    <property type="term" value="F:ATP binding"/>
    <property type="evidence" value="ECO:0007669"/>
    <property type="project" value="UniProtKB-UniRule"/>
</dbReference>
<dbReference type="GO" id="GO:0016787">
    <property type="term" value="F:hydrolase activity"/>
    <property type="evidence" value="ECO:0007669"/>
    <property type="project" value="UniProtKB-UniRule"/>
</dbReference>
<accession>A0A8J7IG85</accession>
<evidence type="ECO:0000256" key="1">
    <source>
        <dbReference type="ARBA" id="ARBA00022741"/>
    </source>
</evidence>
<dbReference type="GO" id="GO:0000725">
    <property type="term" value="P:recombinational repair"/>
    <property type="evidence" value="ECO:0007669"/>
    <property type="project" value="TreeGrafter"/>
</dbReference>
<keyword evidence="5" id="KW-0238">DNA-binding</keyword>
<evidence type="ECO:0000313" key="8">
    <source>
        <dbReference type="EMBL" id="MBH8577958.1"/>
    </source>
</evidence>
<dbReference type="GO" id="GO:0003677">
    <property type="term" value="F:DNA binding"/>
    <property type="evidence" value="ECO:0007669"/>
    <property type="project" value="UniProtKB-KW"/>
</dbReference>
<keyword evidence="3 6" id="KW-0347">Helicase</keyword>
<evidence type="ECO:0000259" key="7">
    <source>
        <dbReference type="PROSITE" id="PS51198"/>
    </source>
</evidence>
<dbReference type="RefSeq" id="WP_214436637.1">
    <property type="nucleotide sequence ID" value="NZ_CAWPUQ010000237.1"/>
</dbReference>
<dbReference type="Gene3D" id="1.10.10.160">
    <property type="match status" value="1"/>
</dbReference>
<dbReference type="SUPFAM" id="SSF52540">
    <property type="entry name" value="P-loop containing nucleoside triphosphate hydrolases"/>
    <property type="match status" value="1"/>
</dbReference>
<evidence type="ECO:0000256" key="5">
    <source>
        <dbReference type="ARBA" id="ARBA00023125"/>
    </source>
</evidence>
<evidence type="ECO:0000256" key="3">
    <source>
        <dbReference type="ARBA" id="ARBA00022806"/>
    </source>
</evidence>
<dbReference type="InterPro" id="IPR000212">
    <property type="entry name" value="DNA_helicase_UvrD/REP"/>
</dbReference>
<dbReference type="InterPro" id="IPR013986">
    <property type="entry name" value="DExx_box_DNA_helicase_dom_sf"/>
</dbReference>
<gene>
    <name evidence="8" type="ORF">I8752_34360</name>
</gene>
<dbReference type="InterPro" id="IPR027417">
    <property type="entry name" value="P-loop_NTPase"/>
</dbReference>
<protein>
    <submittedName>
        <fullName evidence="8">ATP-dependent helicase</fullName>
    </submittedName>
</protein>
<dbReference type="EMBL" id="JAECZA010000300">
    <property type="protein sequence ID" value="MBH8577958.1"/>
    <property type="molecule type" value="Genomic_DNA"/>
</dbReference>
<reference evidence="8 9" key="1">
    <citation type="journal article" date="2021" name="Int. J. Syst. Evol. Microbiol.">
        <title>Amazonocrinis nigriterrae gen. nov., sp. nov., Atlanticothrix silvestris gen. nov., sp. nov. and Dendronalium phyllosphericum gen. nov., sp. nov., nostocacean cyanobacteria from Brazilian environments.</title>
        <authorList>
            <person name="Alvarenga D.O."/>
            <person name="Andreote A.P.D."/>
            <person name="Branco L.H.Z."/>
            <person name="Delbaje E."/>
            <person name="Cruz R.B."/>
            <person name="Varani A.M."/>
            <person name="Fiore M.F."/>
        </authorList>
    </citation>
    <scope>NUCLEOTIDE SEQUENCE [LARGE SCALE GENOMIC DNA]</scope>
    <source>
        <strain evidence="8 9">CENA369</strain>
    </source>
</reference>
<dbReference type="Proteomes" id="UP000662314">
    <property type="component" value="Unassembled WGS sequence"/>
</dbReference>
<dbReference type="InterPro" id="IPR014016">
    <property type="entry name" value="UvrD-like_ATP-bd"/>
</dbReference>
<evidence type="ECO:0000313" key="9">
    <source>
        <dbReference type="Proteomes" id="UP000662314"/>
    </source>
</evidence>
<dbReference type="InterPro" id="IPR027785">
    <property type="entry name" value="UvrD-like_helicase_C"/>
</dbReference>
<proteinExistence type="predicted"/>
<evidence type="ECO:0000256" key="6">
    <source>
        <dbReference type="PROSITE-ProRule" id="PRU00560"/>
    </source>
</evidence>
<sequence length="641" mass="72335">MSNVNPKIEHLPKQKTAWQHLPTKALRIPEIFETAALAYVRALDGQCTPFEAVISVLDKLKPDELEQIKLAVESLLDRDSIREASLISGNPKDEQTQIIQEANLSEAEIAAYTAKFGFVPSKYQLAIVDWILEGRGHGCCNSVAGSGKSTTLKIVAKTLAESGLRPSDIKICVFGKLNALDLIKKFGQDWAESISTMHSAGFSLLKKELGIKRRNDIDVNGQKYKRIAQDLELIPKRGNPVGRLRGESIIGNDNDFLKLVDLVRLTNQQPTQQVIKAISKHFEIEDVWKPELIARWIEYCLRIGEEKAIKKECIDFTDQVWLPVKWKLNEAKWFKPYRFVLVDECQDLNAAQLELALILAGDTGRILAVGDPRQAIMGFAGADDQSYQNIVNRTNARELPLSICYRCPRLHIELVKKNFPSIPIEPSPTAEEGTITQIDNKDVENLVQPGDMIIGRKTAPLVSLCIRLIGRGIKATVKGKDIGESLKKELDEIAKMRGYTFKSFNDAVQAYKQIKVQQYQGLDNEEQLIENLTDKLQAITTIYQSQPQAVGIDDLKYYIDQLFSDDNSPITLSTCHKAKGLESERIFIYKPNDLPMTWRDQQDWQLEQEENLLYVALTRSKSELFIVGHPEWYKSLAATKG</sequence>